<dbReference type="RefSeq" id="WP_072791288.1">
    <property type="nucleotide sequence ID" value="NZ_FQWM01000001.1"/>
</dbReference>
<sequence length="215" mass="23032">MESTIRGGVPVGTRLIETFGWTPEGGYARLDMHLARMADSARQLGFGFDAAAAQACLKAQGDVPLRCRLTLGAEADAEGFEFTSAPLAPNPASWTVAIAEQKLMSSDVWLRHKTTQRQTYDAARANLPSGIDELIFLNENNEICEGTITNIFVTLPDGRCITPPISCGLLPGVLRQSLLQAGKVTKAVVTQDMLRSATALHVGNSLRGLIPAKLV</sequence>
<accession>A0A1M5KPT8</accession>
<dbReference type="SUPFAM" id="SSF56752">
    <property type="entry name" value="D-aminoacid aminotransferase-like PLP-dependent enzymes"/>
    <property type="match status" value="1"/>
</dbReference>
<reference evidence="3" key="1">
    <citation type="submission" date="2016-11" db="EMBL/GenBank/DDBJ databases">
        <authorList>
            <person name="Varghese N."/>
            <person name="Submissions S."/>
        </authorList>
    </citation>
    <scope>NUCLEOTIDE SEQUENCE [LARGE SCALE GENOMIC DNA]</scope>
    <source>
        <strain evidence="3">DSM 28223</strain>
    </source>
</reference>
<dbReference type="InterPro" id="IPR001544">
    <property type="entry name" value="Aminotrans_IV"/>
</dbReference>
<protein>
    <recommendedName>
        <fullName evidence="1">Probable branched-chain-amino-acid aminotransferase</fullName>
    </recommendedName>
</protein>
<dbReference type="AlphaFoldDB" id="A0A1M5KPT8"/>
<dbReference type="Pfam" id="PF01063">
    <property type="entry name" value="Aminotran_4"/>
    <property type="match status" value="1"/>
</dbReference>
<gene>
    <name evidence="2" type="ORF">SAMN04488044_1032</name>
</gene>
<keyword evidence="3" id="KW-1185">Reference proteome</keyword>
<dbReference type="InterPro" id="IPR043132">
    <property type="entry name" value="BCAT-like_C"/>
</dbReference>
<organism evidence="2 3">
    <name type="scientific">Cognatishimia maritima</name>
    <dbReference type="NCBI Taxonomy" id="870908"/>
    <lineage>
        <taxon>Bacteria</taxon>
        <taxon>Pseudomonadati</taxon>
        <taxon>Pseudomonadota</taxon>
        <taxon>Alphaproteobacteria</taxon>
        <taxon>Rhodobacterales</taxon>
        <taxon>Paracoccaceae</taxon>
        <taxon>Cognatishimia</taxon>
    </lineage>
</organism>
<dbReference type="NCBIfam" id="NF005729">
    <property type="entry name" value="PRK07546.1-3"/>
    <property type="match status" value="1"/>
</dbReference>
<evidence type="ECO:0000256" key="1">
    <source>
        <dbReference type="ARBA" id="ARBA00014472"/>
    </source>
</evidence>
<dbReference type="Gene3D" id="3.20.10.10">
    <property type="entry name" value="D-amino Acid Aminotransferase, subunit A, domain 2"/>
    <property type="match status" value="1"/>
</dbReference>
<dbReference type="Gene3D" id="3.30.470.10">
    <property type="match status" value="1"/>
</dbReference>
<dbReference type="Proteomes" id="UP000184211">
    <property type="component" value="Unassembled WGS sequence"/>
</dbReference>
<name>A0A1M5KPT8_9RHOB</name>
<proteinExistence type="predicted"/>
<evidence type="ECO:0000313" key="3">
    <source>
        <dbReference type="Proteomes" id="UP000184211"/>
    </source>
</evidence>
<dbReference type="InterPro" id="IPR036038">
    <property type="entry name" value="Aminotransferase-like"/>
</dbReference>
<dbReference type="InterPro" id="IPR043131">
    <property type="entry name" value="BCAT-like_N"/>
</dbReference>
<keyword evidence="2" id="KW-0456">Lyase</keyword>
<evidence type="ECO:0000313" key="2">
    <source>
        <dbReference type="EMBL" id="SHG54529.1"/>
    </source>
</evidence>
<dbReference type="EMBL" id="FQWM01000001">
    <property type="protein sequence ID" value="SHG54529.1"/>
    <property type="molecule type" value="Genomic_DNA"/>
</dbReference>
<dbReference type="GO" id="GO:0016829">
    <property type="term" value="F:lyase activity"/>
    <property type="evidence" value="ECO:0007669"/>
    <property type="project" value="UniProtKB-KW"/>
</dbReference>
<dbReference type="STRING" id="870908.SAMN04488044_1032"/>
<dbReference type="NCBIfam" id="NF005731">
    <property type="entry name" value="PRK07546.1-5"/>
    <property type="match status" value="1"/>
</dbReference>